<evidence type="ECO:0008006" key="4">
    <source>
        <dbReference type="Google" id="ProtNLM"/>
    </source>
</evidence>
<name>Q2ISG8_RHOP2</name>
<dbReference type="KEGG" id="rpb:RPB_4150"/>
<reference evidence="2 3" key="1">
    <citation type="submission" date="2006-01" db="EMBL/GenBank/DDBJ databases">
        <title>Complete sequence of Rhodopseudomonas palustris HaA2.</title>
        <authorList>
            <consortium name="US DOE Joint Genome Institute"/>
            <person name="Copeland A."/>
            <person name="Lucas S."/>
            <person name="Lapidus A."/>
            <person name="Barry K."/>
            <person name="Detter J.C."/>
            <person name="Glavina T."/>
            <person name="Hammon N."/>
            <person name="Israni S."/>
            <person name="Pitluck S."/>
            <person name="Chain P."/>
            <person name="Malfatti S."/>
            <person name="Shin M."/>
            <person name="Vergez L."/>
            <person name="Schmutz J."/>
            <person name="Larimer F."/>
            <person name="Land M."/>
            <person name="Hauser L."/>
            <person name="Pelletier D.A."/>
            <person name="Kyrpides N."/>
            <person name="Anderson I."/>
            <person name="Oda Y."/>
            <person name="Harwood C.S."/>
            <person name="Richardson P."/>
        </authorList>
    </citation>
    <scope>NUCLEOTIDE SEQUENCE [LARGE SCALE GENOMIC DNA]</scope>
    <source>
        <strain evidence="2 3">HaA2</strain>
    </source>
</reference>
<dbReference type="Proteomes" id="UP000008809">
    <property type="component" value="Chromosome"/>
</dbReference>
<sequence length="139" mass="15203">MDARHKAGHDGKRRKELAGFNGVDHPTRRDRPYMTIMPAKSSPTILRAKRPPPVLICGKCLSRIKDGKKLKQALKSELKQHAAVHGGKRAKLVITGCLGICPKRAVVTASAATLGRGEYVLVEERKEVEEAVTALMNQS</sequence>
<accession>Q2ISG8</accession>
<feature type="compositionally biased region" description="Basic and acidic residues" evidence="1">
    <location>
        <begin position="1"/>
        <end position="10"/>
    </location>
</feature>
<dbReference type="HOGENOM" id="CLU_153233_0_0_5"/>
<feature type="region of interest" description="Disordered" evidence="1">
    <location>
        <begin position="1"/>
        <end position="46"/>
    </location>
</feature>
<organism evidence="2 3">
    <name type="scientific">Rhodopseudomonas palustris (strain HaA2)</name>
    <dbReference type="NCBI Taxonomy" id="316058"/>
    <lineage>
        <taxon>Bacteria</taxon>
        <taxon>Pseudomonadati</taxon>
        <taxon>Pseudomonadota</taxon>
        <taxon>Alphaproteobacteria</taxon>
        <taxon>Hyphomicrobiales</taxon>
        <taxon>Nitrobacteraceae</taxon>
        <taxon>Rhodopseudomonas</taxon>
    </lineage>
</organism>
<proteinExistence type="predicted"/>
<dbReference type="EMBL" id="CP000250">
    <property type="protein sequence ID" value="ABD08842.1"/>
    <property type="molecule type" value="Genomic_DNA"/>
</dbReference>
<dbReference type="AlphaFoldDB" id="Q2ISG8"/>
<dbReference type="eggNOG" id="ENOG5033ER1">
    <property type="taxonomic scope" value="Bacteria"/>
</dbReference>
<dbReference type="CDD" id="cd02980">
    <property type="entry name" value="TRX_Fd_family"/>
    <property type="match status" value="1"/>
</dbReference>
<keyword evidence="3" id="KW-1185">Reference proteome</keyword>
<gene>
    <name evidence="2" type="ordered locus">RPB_4150</name>
</gene>
<evidence type="ECO:0000256" key="1">
    <source>
        <dbReference type="SAM" id="MobiDB-lite"/>
    </source>
</evidence>
<evidence type="ECO:0000313" key="2">
    <source>
        <dbReference type="EMBL" id="ABD08842.1"/>
    </source>
</evidence>
<protein>
    <recommendedName>
        <fullName evidence="4">(2Fe-2S) ferredoxin domain-containing protein</fullName>
    </recommendedName>
</protein>
<evidence type="ECO:0000313" key="3">
    <source>
        <dbReference type="Proteomes" id="UP000008809"/>
    </source>
</evidence>